<dbReference type="EMBL" id="LQBM01000001">
    <property type="protein sequence ID" value="KUG60648.1"/>
    <property type="molecule type" value="Genomic_DNA"/>
</dbReference>
<evidence type="ECO:0000256" key="1">
    <source>
        <dbReference type="ARBA" id="ARBA00000681"/>
    </source>
</evidence>
<evidence type="ECO:0000313" key="11">
    <source>
        <dbReference type="EMBL" id="KUG60648.1"/>
    </source>
</evidence>
<dbReference type="GO" id="GO:0031176">
    <property type="term" value="F:endo-1,4-beta-xylanase activity"/>
    <property type="evidence" value="ECO:0007669"/>
    <property type="project" value="UniProtKB-EC"/>
</dbReference>
<proteinExistence type="inferred from homology"/>
<evidence type="ECO:0000256" key="7">
    <source>
        <dbReference type="ARBA" id="ARBA00023295"/>
    </source>
</evidence>
<protein>
    <recommendedName>
        <fullName evidence="9">Beta-xylanase</fullName>
        <ecNumber evidence="9">3.2.1.8</ecNumber>
    </recommendedName>
</protein>
<keyword evidence="5 9" id="KW-0378">Hydrolase</keyword>
<gene>
    <name evidence="11" type="ORF">AVL63_09935</name>
</gene>
<dbReference type="GO" id="GO:0045493">
    <property type="term" value="P:xylan catabolic process"/>
    <property type="evidence" value="ECO:0007669"/>
    <property type="project" value="UniProtKB-KW"/>
</dbReference>
<comment type="catalytic activity">
    <reaction evidence="1 9">
        <text>Endohydrolysis of (1-&gt;4)-beta-D-xylosidic linkages in xylans.</text>
        <dbReference type="EC" id="3.2.1.8"/>
    </reaction>
</comment>
<dbReference type="PRINTS" id="PR00134">
    <property type="entry name" value="GLHYDRLASE10"/>
</dbReference>
<dbReference type="Gene3D" id="3.20.20.80">
    <property type="entry name" value="Glycosidases"/>
    <property type="match status" value="1"/>
</dbReference>
<dbReference type="PANTHER" id="PTHR31490:SF88">
    <property type="entry name" value="BETA-XYLANASE"/>
    <property type="match status" value="1"/>
</dbReference>
<feature type="domain" description="GH10" evidence="10">
    <location>
        <begin position="71"/>
        <end position="369"/>
    </location>
</feature>
<evidence type="ECO:0000256" key="8">
    <source>
        <dbReference type="ARBA" id="ARBA00023326"/>
    </source>
</evidence>
<dbReference type="PROSITE" id="PS51760">
    <property type="entry name" value="GH10_2"/>
    <property type="match status" value="1"/>
</dbReference>
<dbReference type="InterPro" id="IPR001000">
    <property type="entry name" value="GH10_dom"/>
</dbReference>
<sequence>MTSLFTSPGSSLRPDPGLAHRRAQATLTVTGEDGSPLAEQDVLVRQRDHAFGFGCIGFELIDWINGRSQDETGDAELARRWTALFNKATLPFYWGRFEAVRGEPKTAELRAAAQWFKDRGVGVKGHPLLWHTLTAPWLTDLGAEQVDQALRERIRREVADFTGVIDTWDAINEAVIMPVFTAEPNAVTTLARQKGRVAMLRLAFEEARAANPEVTLLLNDFDMSTGYECLIEAALEAGVEIDRLGLQSHMHQGAWGEEKTHDVLERFSRFNIPIHFTETTILSGTPVPEHISDLNDWQVSAEQWPSTEEGEARQAEEIQAHYRRLFAHPAVESLTYWGLPDKDMWLNAPGGLLRRDGSPKPAYDRLHELIKGEWWTSETPLRTDEAGRVSLEGFLGGYELEVDGAVASFELQAPGASHLELRVPQRSAAGTASR</sequence>
<evidence type="ECO:0000256" key="6">
    <source>
        <dbReference type="ARBA" id="ARBA00023277"/>
    </source>
</evidence>
<dbReference type="InterPro" id="IPR044846">
    <property type="entry name" value="GH10"/>
</dbReference>
<dbReference type="AlphaFoldDB" id="A0A0W8ILA3"/>
<dbReference type="EC" id="3.2.1.8" evidence="9"/>
<organism evidence="11 12">
    <name type="scientific">Nesterenkonia jeotgali</name>
    <dbReference type="NCBI Taxonomy" id="317018"/>
    <lineage>
        <taxon>Bacteria</taxon>
        <taxon>Bacillati</taxon>
        <taxon>Actinomycetota</taxon>
        <taxon>Actinomycetes</taxon>
        <taxon>Micrococcales</taxon>
        <taxon>Micrococcaceae</taxon>
        <taxon>Nesterenkonia</taxon>
    </lineage>
</organism>
<keyword evidence="12" id="KW-1185">Reference proteome</keyword>
<evidence type="ECO:0000256" key="3">
    <source>
        <dbReference type="ARBA" id="ARBA00022651"/>
    </source>
</evidence>
<comment type="caution">
    <text evidence="11">The sequence shown here is derived from an EMBL/GenBank/DDBJ whole genome shotgun (WGS) entry which is preliminary data.</text>
</comment>
<keyword evidence="7 9" id="KW-0326">Glycosidase</keyword>
<evidence type="ECO:0000256" key="4">
    <source>
        <dbReference type="ARBA" id="ARBA00022729"/>
    </source>
</evidence>
<accession>A0A0W8ILA3</accession>
<evidence type="ECO:0000313" key="12">
    <source>
        <dbReference type="Proteomes" id="UP000054023"/>
    </source>
</evidence>
<evidence type="ECO:0000256" key="5">
    <source>
        <dbReference type="ARBA" id="ARBA00022801"/>
    </source>
</evidence>
<keyword evidence="3 11" id="KW-0858">Xylan degradation</keyword>
<reference evidence="12" key="1">
    <citation type="submission" date="2015-12" db="EMBL/GenBank/DDBJ databases">
        <authorList>
            <person name="Nair G.R."/>
            <person name="Kaur G."/>
            <person name="Mayilraj S."/>
        </authorList>
    </citation>
    <scope>NUCLEOTIDE SEQUENCE [LARGE SCALE GENOMIC DNA]</scope>
    <source>
        <strain evidence="12">CD08_7</strain>
    </source>
</reference>
<evidence type="ECO:0000256" key="2">
    <source>
        <dbReference type="ARBA" id="ARBA00007495"/>
    </source>
</evidence>
<dbReference type="Proteomes" id="UP000054023">
    <property type="component" value="Unassembled WGS sequence"/>
</dbReference>
<dbReference type="RefSeq" id="WP_058887623.1">
    <property type="nucleotide sequence ID" value="NZ_LQBM01000001.1"/>
</dbReference>
<keyword evidence="8 9" id="KW-0624">Polysaccharide degradation</keyword>
<dbReference type="InterPro" id="IPR017853">
    <property type="entry name" value="GH"/>
</dbReference>
<dbReference type="STRING" id="317018.AVL63_09935"/>
<dbReference type="SMART" id="SM00633">
    <property type="entry name" value="Glyco_10"/>
    <property type="match status" value="1"/>
</dbReference>
<evidence type="ECO:0000256" key="9">
    <source>
        <dbReference type="RuleBase" id="RU361174"/>
    </source>
</evidence>
<dbReference type="SUPFAM" id="SSF51445">
    <property type="entry name" value="(Trans)glycosidases"/>
    <property type="match status" value="1"/>
</dbReference>
<comment type="similarity">
    <text evidence="2 9">Belongs to the glycosyl hydrolase 10 (cellulase F) family.</text>
</comment>
<keyword evidence="6 9" id="KW-0119">Carbohydrate metabolism</keyword>
<dbReference type="PANTHER" id="PTHR31490">
    <property type="entry name" value="GLYCOSYL HYDROLASE"/>
    <property type="match status" value="1"/>
</dbReference>
<evidence type="ECO:0000259" key="10">
    <source>
        <dbReference type="PROSITE" id="PS51760"/>
    </source>
</evidence>
<dbReference type="OrthoDB" id="3255194at2"/>
<dbReference type="Pfam" id="PF00331">
    <property type="entry name" value="Glyco_hydro_10"/>
    <property type="match status" value="1"/>
</dbReference>
<keyword evidence="4" id="KW-0732">Signal</keyword>
<name>A0A0W8ILA3_9MICC</name>